<gene>
    <name evidence="11" type="ORF">ACFQS9_20500</name>
</gene>
<dbReference type="RefSeq" id="WP_378408018.1">
    <property type="nucleotide sequence ID" value="NZ_JBHTCS010000024.1"/>
</dbReference>
<keyword evidence="6" id="KW-0233">DNA recombination</keyword>
<evidence type="ECO:0000313" key="11">
    <source>
        <dbReference type="EMBL" id="MFC7450279.1"/>
    </source>
</evidence>
<keyword evidence="2" id="KW-0815">Transposition</keyword>
<keyword evidence="4" id="KW-0862">Zinc</keyword>
<dbReference type="InterPro" id="IPR021027">
    <property type="entry name" value="Transposase_put_HTH"/>
</dbReference>
<keyword evidence="11" id="KW-0255">Endonuclease</keyword>
<feature type="domain" description="Transposase putative helix-turn-helix" evidence="10">
    <location>
        <begin position="1"/>
        <end position="46"/>
    </location>
</feature>
<name>A0ABW2S2K6_9NOCA</name>
<evidence type="ECO:0000256" key="4">
    <source>
        <dbReference type="ARBA" id="ARBA00022833"/>
    </source>
</evidence>
<feature type="region of interest" description="Disordered" evidence="7">
    <location>
        <begin position="283"/>
        <end position="302"/>
    </location>
</feature>
<dbReference type="Pfam" id="PF12323">
    <property type="entry name" value="HTH_OrfB_IS605"/>
    <property type="match status" value="1"/>
</dbReference>
<accession>A0ABW2S2K6</accession>
<dbReference type="GO" id="GO:0004519">
    <property type="term" value="F:endonuclease activity"/>
    <property type="evidence" value="ECO:0007669"/>
    <property type="project" value="UniProtKB-KW"/>
</dbReference>
<feature type="region of interest" description="Disordered" evidence="7">
    <location>
        <begin position="429"/>
        <end position="478"/>
    </location>
</feature>
<dbReference type="Pfam" id="PF01385">
    <property type="entry name" value="OrfB_IS605"/>
    <property type="match status" value="1"/>
</dbReference>
<dbReference type="InterPro" id="IPR010095">
    <property type="entry name" value="Cas12f1-like_TNB"/>
</dbReference>
<evidence type="ECO:0000256" key="5">
    <source>
        <dbReference type="ARBA" id="ARBA00023125"/>
    </source>
</evidence>
<feature type="domain" description="Probable transposase IS891/IS1136/IS1341" evidence="8">
    <location>
        <begin position="226"/>
        <end position="340"/>
    </location>
</feature>
<evidence type="ECO:0000259" key="10">
    <source>
        <dbReference type="Pfam" id="PF12323"/>
    </source>
</evidence>
<feature type="domain" description="Cas12f1-like TNB" evidence="9">
    <location>
        <begin position="354"/>
        <end position="420"/>
    </location>
</feature>
<sequence>MVRHTTFRYCLDPTVEQQAVLAKHAGAARFAFNQSLRAVKTALTRRRTDPDVAVPWSGFDLINAFNTWKKTADAGRVFVVDAEGVAEIRVTGLAWRTEVCQQVFEEAAVDCGRALAAWSASRTGARTGRKVGFPRFKKKSGATPSFRLRNKQRTGGRPPIRVGDTRPRSVTLPGVGAVRVHDDTRRLRRLLGKGRGRILFATVSFRGGRWWVSLNVDATDLHPAQHHPPRPENDAGGWVGIDRGLTTFLVAATADGREVARIDDPPKALAAGMRRQRRLAKTVSRKEKGSHNRTRAAARLGRHHKKVRDIRRHFLNEVSNALVKTHDRIALEDLHVTGMLANHRLARAISDAAWAEFARMLRYKQAWRHGDIAVVDRWFPSSKTCSICGTVNAGLTLSDRAFVCVNGHRLDRDHNAAINLAAWAENHHGSDADAQVRDPQAGGPVTNARRQDGPGPHSGVGETSLEDAGTDAHPTAVA</sequence>
<protein>
    <submittedName>
        <fullName evidence="11">RNA-guided endonuclease InsQ/TnpB family protein</fullName>
    </submittedName>
</protein>
<feature type="region of interest" description="Disordered" evidence="7">
    <location>
        <begin position="147"/>
        <end position="168"/>
    </location>
</feature>
<proteinExistence type="inferred from homology"/>
<evidence type="ECO:0000256" key="7">
    <source>
        <dbReference type="SAM" id="MobiDB-lite"/>
    </source>
</evidence>
<keyword evidence="12" id="KW-1185">Reference proteome</keyword>
<keyword evidence="11" id="KW-0540">Nuclease</keyword>
<evidence type="ECO:0000313" key="12">
    <source>
        <dbReference type="Proteomes" id="UP001596484"/>
    </source>
</evidence>
<comment type="caution">
    <text evidence="11">The sequence shown here is derived from an EMBL/GenBank/DDBJ whole genome shotgun (WGS) entry which is preliminary data.</text>
</comment>
<dbReference type="InterPro" id="IPR001959">
    <property type="entry name" value="Transposase"/>
</dbReference>
<reference evidence="12" key="1">
    <citation type="journal article" date="2019" name="Int. J. Syst. Evol. Microbiol.">
        <title>The Global Catalogue of Microorganisms (GCM) 10K type strain sequencing project: providing services to taxonomists for standard genome sequencing and annotation.</title>
        <authorList>
            <consortium name="The Broad Institute Genomics Platform"/>
            <consortium name="The Broad Institute Genome Sequencing Center for Infectious Disease"/>
            <person name="Wu L."/>
            <person name="Ma J."/>
        </authorList>
    </citation>
    <scope>NUCLEOTIDE SEQUENCE [LARGE SCALE GENOMIC DNA]</scope>
    <source>
        <strain evidence="12">ICMP 19430</strain>
    </source>
</reference>
<keyword evidence="3" id="KW-0479">Metal-binding</keyword>
<feature type="compositionally biased region" description="Basic residues" evidence="7">
    <location>
        <begin position="291"/>
        <end position="302"/>
    </location>
</feature>
<keyword evidence="5" id="KW-0238">DNA-binding</keyword>
<dbReference type="NCBIfam" id="NF040570">
    <property type="entry name" value="guided_TnpB"/>
    <property type="match status" value="1"/>
</dbReference>
<organism evidence="11 12">
    <name type="scientific">Rhodococcus daqingensis</name>
    <dbReference type="NCBI Taxonomy" id="2479363"/>
    <lineage>
        <taxon>Bacteria</taxon>
        <taxon>Bacillati</taxon>
        <taxon>Actinomycetota</taxon>
        <taxon>Actinomycetes</taxon>
        <taxon>Mycobacteriales</taxon>
        <taxon>Nocardiaceae</taxon>
        <taxon>Rhodococcus</taxon>
    </lineage>
</organism>
<evidence type="ECO:0000256" key="2">
    <source>
        <dbReference type="ARBA" id="ARBA00022578"/>
    </source>
</evidence>
<evidence type="ECO:0000256" key="3">
    <source>
        <dbReference type="ARBA" id="ARBA00022723"/>
    </source>
</evidence>
<dbReference type="EMBL" id="JBHTCS010000024">
    <property type="protein sequence ID" value="MFC7450279.1"/>
    <property type="molecule type" value="Genomic_DNA"/>
</dbReference>
<evidence type="ECO:0000259" key="9">
    <source>
        <dbReference type="Pfam" id="PF07282"/>
    </source>
</evidence>
<dbReference type="Proteomes" id="UP001596484">
    <property type="component" value="Unassembled WGS sequence"/>
</dbReference>
<evidence type="ECO:0000259" key="8">
    <source>
        <dbReference type="Pfam" id="PF01385"/>
    </source>
</evidence>
<keyword evidence="11" id="KW-0378">Hydrolase</keyword>
<evidence type="ECO:0000256" key="1">
    <source>
        <dbReference type="ARBA" id="ARBA00008761"/>
    </source>
</evidence>
<comment type="similarity">
    <text evidence="1">In the C-terminal section; belongs to the transposase 35 family.</text>
</comment>
<dbReference type="Pfam" id="PF07282">
    <property type="entry name" value="Cas12f1-like_TNB"/>
    <property type="match status" value="1"/>
</dbReference>
<evidence type="ECO:0000256" key="6">
    <source>
        <dbReference type="ARBA" id="ARBA00023172"/>
    </source>
</evidence>